<keyword evidence="4" id="KW-1185">Reference proteome</keyword>
<proteinExistence type="predicted"/>
<evidence type="ECO:0000256" key="2">
    <source>
        <dbReference type="SAM" id="Phobius"/>
    </source>
</evidence>
<reference evidence="3" key="2">
    <citation type="submission" date="2025-09" db="UniProtKB">
        <authorList>
            <consortium name="Ensembl"/>
        </authorList>
    </citation>
    <scope>IDENTIFICATION</scope>
</reference>
<dbReference type="Proteomes" id="UP000694407">
    <property type="component" value="Unplaced"/>
</dbReference>
<keyword evidence="2" id="KW-0472">Membrane</keyword>
<dbReference type="Ensembl" id="ENSMMMT00000005438.1">
    <property type="protein sequence ID" value="ENSMMMP00000004777.1"/>
    <property type="gene ID" value="ENSMMMG00000004358.1"/>
</dbReference>
<keyword evidence="2" id="KW-0812">Transmembrane</keyword>
<feature type="region of interest" description="Disordered" evidence="1">
    <location>
        <begin position="55"/>
        <end position="92"/>
    </location>
</feature>
<organism evidence="3 4">
    <name type="scientific">Marmota marmota marmota</name>
    <name type="common">Alpine marmot</name>
    <dbReference type="NCBI Taxonomy" id="9994"/>
    <lineage>
        <taxon>Eukaryota</taxon>
        <taxon>Metazoa</taxon>
        <taxon>Chordata</taxon>
        <taxon>Craniata</taxon>
        <taxon>Vertebrata</taxon>
        <taxon>Euteleostomi</taxon>
        <taxon>Mammalia</taxon>
        <taxon>Eutheria</taxon>
        <taxon>Euarchontoglires</taxon>
        <taxon>Glires</taxon>
        <taxon>Rodentia</taxon>
        <taxon>Sciuromorpha</taxon>
        <taxon>Sciuridae</taxon>
        <taxon>Xerinae</taxon>
        <taxon>Marmotini</taxon>
        <taxon>Marmota</taxon>
    </lineage>
</organism>
<evidence type="ECO:0000313" key="3">
    <source>
        <dbReference type="Ensembl" id="ENSMMMP00000004777.1"/>
    </source>
</evidence>
<feature type="compositionally biased region" description="Basic residues" evidence="1">
    <location>
        <begin position="55"/>
        <end position="64"/>
    </location>
</feature>
<accession>A0A8C6ENY0</accession>
<sequence>METFPTCSLLPGRSPLAPQIFLKGLLQGVVYGSMAVTLLFLCLLPFIVKHIRKKNAKKTAKIKAQKNPEVSRPEPKMSPKNAEPGKSITTPSSENQILVGTHYVWNPVYQDKIIKTQRQPGAVAHTCILSNSGGRGRRISRPA</sequence>
<evidence type="ECO:0000256" key="1">
    <source>
        <dbReference type="SAM" id="MobiDB-lite"/>
    </source>
</evidence>
<protein>
    <submittedName>
        <fullName evidence="3">Uncharacterized protein</fullName>
    </submittedName>
</protein>
<keyword evidence="2" id="KW-1133">Transmembrane helix</keyword>
<dbReference type="GeneTree" id="ENSGT00960000189503"/>
<name>A0A8C6ENY0_MARMA</name>
<reference evidence="3" key="1">
    <citation type="submission" date="2025-08" db="UniProtKB">
        <authorList>
            <consortium name="Ensembl"/>
        </authorList>
    </citation>
    <scope>IDENTIFICATION</scope>
</reference>
<evidence type="ECO:0000313" key="4">
    <source>
        <dbReference type="Proteomes" id="UP000694407"/>
    </source>
</evidence>
<dbReference type="AlphaFoldDB" id="A0A8C6ENY0"/>
<feature type="transmembrane region" description="Helical" evidence="2">
    <location>
        <begin position="20"/>
        <end position="48"/>
    </location>
</feature>